<dbReference type="Pfam" id="PF11887">
    <property type="entry name" value="Mce4_CUP1"/>
    <property type="match status" value="1"/>
</dbReference>
<dbReference type="InterPro" id="IPR005693">
    <property type="entry name" value="Mce"/>
</dbReference>
<dbReference type="AlphaFoldDB" id="A0A3S4RWE9"/>
<name>A0A3S4RWE9_MYCCI</name>
<feature type="region of interest" description="Disordered" evidence="1">
    <location>
        <begin position="382"/>
        <end position="441"/>
    </location>
</feature>
<sequence length="441" mass="46655">MSARARGPLALALAVLLLAGCAVLVRATVFRPMTITAYFSSATAVYPGDDVRVAGVKVGTIERIEPDGAHARATLRVDRSVPIPADAKAVIVAQNLVAARYVQLAPAYLDSGPTMPDGAVVPADRTAVPVEWDEVKDQMMRLATELGPTGTVSDTSVARFVDSAADAMGGNGAKLRETLRQLSGAGRILAEGSGNLADIIENLHTFVRTLRDSNEQIVQFQDRLATLSAVLDGSRSDLDLALRNISEVIGEVTRFVRGTRDQTVEQVQRLANVTQTLVDNRRSLEEVLHVAPTAFANSYNMFDPRTGGASGVFTLNNFADPVKFICGQIGALENVTATATAELCKKSLGPGLRRMNFNYLPFPFNPLLTAQPAPHQIIYSEPHLRDGPPPAPPEPVPAVSAYTGAGDVPPPPGMAAPARLPEVLLPAEQPAPDAAPGSPPS</sequence>
<reference evidence="4 5" key="1">
    <citation type="submission" date="2018-12" db="EMBL/GenBank/DDBJ databases">
        <authorList>
            <consortium name="Pathogen Informatics"/>
        </authorList>
    </citation>
    <scope>NUCLEOTIDE SEQUENCE [LARGE SCALE GENOMIC DNA]</scope>
    <source>
        <strain evidence="4 5">NCTC10485</strain>
    </source>
</reference>
<evidence type="ECO:0000259" key="2">
    <source>
        <dbReference type="Pfam" id="PF02470"/>
    </source>
</evidence>
<feature type="compositionally biased region" description="Pro residues" evidence="1">
    <location>
        <begin position="387"/>
        <end position="396"/>
    </location>
</feature>
<accession>A0A3S4RWE9</accession>
<dbReference type="Pfam" id="PF02470">
    <property type="entry name" value="MlaD"/>
    <property type="match status" value="1"/>
</dbReference>
<evidence type="ECO:0000259" key="3">
    <source>
        <dbReference type="Pfam" id="PF11887"/>
    </source>
</evidence>
<evidence type="ECO:0000256" key="1">
    <source>
        <dbReference type="SAM" id="MobiDB-lite"/>
    </source>
</evidence>
<dbReference type="RefSeq" id="WP_126336005.1">
    <property type="nucleotide sequence ID" value="NZ_AP022604.1"/>
</dbReference>
<keyword evidence="5" id="KW-1185">Reference proteome</keyword>
<dbReference type="EMBL" id="LR134355">
    <property type="protein sequence ID" value="VEG50470.1"/>
    <property type="molecule type" value="Genomic_DNA"/>
</dbReference>
<gene>
    <name evidence="4" type="ORF">NCTC10485_04788</name>
</gene>
<proteinExistence type="predicted"/>
<dbReference type="Proteomes" id="UP000282551">
    <property type="component" value="Chromosome"/>
</dbReference>
<protein>
    <submittedName>
        <fullName evidence="4">Virulence factor Mce family protein</fullName>
    </submittedName>
</protein>
<feature type="compositionally biased region" description="Low complexity" evidence="1">
    <location>
        <begin position="430"/>
        <end position="441"/>
    </location>
</feature>
<evidence type="ECO:0000313" key="5">
    <source>
        <dbReference type="Proteomes" id="UP000282551"/>
    </source>
</evidence>
<feature type="domain" description="Mce/MlaD" evidence="2">
    <location>
        <begin position="33"/>
        <end position="106"/>
    </location>
</feature>
<dbReference type="PROSITE" id="PS51257">
    <property type="entry name" value="PROKAR_LIPOPROTEIN"/>
    <property type="match status" value="1"/>
</dbReference>
<dbReference type="InterPro" id="IPR024516">
    <property type="entry name" value="Mce_C"/>
</dbReference>
<dbReference type="InterPro" id="IPR052336">
    <property type="entry name" value="MlaD_Phospholipid_Transporter"/>
</dbReference>
<dbReference type="GO" id="GO:0005576">
    <property type="term" value="C:extracellular region"/>
    <property type="evidence" value="ECO:0007669"/>
    <property type="project" value="TreeGrafter"/>
</dbReference>
<dbReference type="PANTHER" id="PTHR33371:SF4">
    <property type="entry name" value="INTERMEMBRANE PHOSPHOLIPID TRANSPORT SYSTEM BINDING PROTEIN MLAD"/>
    <property type="match status" value="1"/>
</dbReference>
<organism evidence="4 5">
    <name type="scientific">Mycolicibacterium chitae</name>
    <name type="common">Mycobacterium chitae</name>
    <dbReference type="NCBI Taxonomy" id="1792"/>
    <lineage>
        <taxon>Bacteria</taxon>
        <taxon>Bacillati</taxon>
        <taxon>Actinomycetota</taxon>
        <taxon>Actinomycetes</taxon>
        <taxon>Mycobacteriales</taxon>
        <taxon>Mycobacteriaceae</taxon>
        <taxon>Mycolicibacterium</taxon>
    </lineage>
</organism>
<dbReference type="OrthoDB" id="4516955at2"/>
<dbReference type="InterPro" id="IPR003399">
    <property type="entry name" value="Mce/MlaD"/>
</dbReference>
<dbReference type="NCBIfam" id="TIGR00996">
    <property type="entry name" value="Mtu_fam_mce"/>
    <property type="match status" value="1"/>
</dbReference>
<evidence type="ECO:0000313" key="4">
    <source>
        <dbReference type="EMBL" id="VEG50470.1"/>
    </source>
</evidence>
<feature type="domain" description="Mammalian cell entry C-terminal" evidence="3">
    <location>
        <begin position="114"/>
        <end position="290"/>
    </location>
</feature>
<dbReference type="PANTHER" id="PTHR33371">
    <property type="entry name" value="INTERMEMBRANE PHOSPHOLIPID TRANSPORT SYSTEM BINDING PROTEIN MLAD-RELATED"/>
    <property type="match status" value="1"/>
</dbReference>